<feature type="transmembrane region" description="Helical" evidence="6">
    <location>
        <begin position="392"/>
        <end position="410"/>
    </location>
</feature>
<dbReference type="Gene3D" id="3.30.420.10">
    <property type="entry name" value="Ribonuclease H-like superfamily/Ribonuclease H"/>
    <property type="match status" value="1"/>
</dbReference>
<dbReference type="InterPro" id="IPR002156">
    <property type="entry name" value="RNaseH_domain"/>
</dbReference>
<dbReference type="Proteomes" id="UP000327157">
    <property type="component" value="Chromosome 6"/>
</dbReference>
<dbReference type="InterPro" id="IPR036397">
    <property type="entry name" value="RNaseH_sf"/>
</dbReference>
<evidence type="ECO:0000256" key="3">
    <source>
        <dbReference type="ARBA" id="ARBA00022692"/>
    </source>
</evidence>
<dbReference type="Pfam" id="PF13520">
    <property type="entry name" value="AA_permease_2"/>
    <property type="match status" value="1"/>
</dbReference>
<dbReference type="EMBL" id="SMOL01000120">
    <property type="protein sequence ID" value="KAB2632364.1"/>
    <property type="molecule type" value="Genomic_DNA"/>
</dbReference>
<dbReference type="PANTHER" id="PTHR43243">
    <property type="entry name" value="INNER MEMBRANE TRANSPORTER YGJI-RELATED"/>
    <property type="match status" value="1"/>
</dbReference>
<keyword evidence="4 6" id="KW-1133">Transmembrane helix</keyword>
<keyword evidence="9" id="KW-1185">Reference proteome</keyword>
<evidence type="ECO:0000256" key="4">
    <source>
        <dbReference type="ARBA" id="ARBA00022989"/>
    </source>
</evidence>
<organism evidence="8 9">
    <name type="scientific">Pyrus ussuriensis x Pyrus communis</name>
    <dbReference type="NCBI Taxonomy" id="2448454"/>
    <lineage>
        <taxon>Eukaryota</taxon>
        <taxon>Viridiplantae</taxon>
        <taxon>Streptophyta</taxon>
        <taxon>Embryophyta</taxon>
        <taxon>Tracheophyta</taxon>
        <taxon>Spermatophyta</taxon>
        <taxon>Magnoliopsida</taxon>
        <taxon>eudicotyledons</taxon>
        <taxon>Gunneridae</taxon>
        <taxon>Pentapetalae</taxon>
        <taxon>rosids</taxon>
        <taxon>fabids</taxon>
        <taxon>Rosales</taxon>
        <taxon>Rosaceae</taxon>
        <taxon>Amygdaloideae</taxon>
        <taxon>Maleae</taxon>
        <taxon>Pyrus</taxon>
    </lineage>
</organism>
<dbReference type="PANTHER" id="PTHR43243:SF3">
    <property type="entry name" value="OS04G0543600 PROTEIN"/>
    <property type="match status" value="1"/>
</dbReference>
<reference evidence="9" key="2">
    <citation type="submission" date="2019-10" db="EMBL/GenBank/DDBJ databases">
        <title>A de novo genome assembly of a pear dwarfing rootstock.</title>
        <authorList>
            <person name="Wang F."/>
            <person name="Wang J."/>
            <person name="Li S."/>
            <person name="Zhang Y."/>
            <person name="Fang M."/>
            <person name="Ma L."/>
            <person name="Zhao Y."/>
            <person name="Jiang S."/>
        </authorList>
    </citation>
    <scope>NUCLEOTIDE SEQUENCE [LARGE SCALE GENOMIC DNA]</scope>
</reference>
<dbReference type="OrthoDB" id="3900342at2759"/>
<feature type="domain" description="RNase H type-1" evidence="7">
    <location>
        <begin position="972"/>
        <end position="1074"/>
    </location>
</feature>
<dbReference type="AlphaFoldDB" id="A0A5N5IA72"/>
<protein>
    <submittedName>
        <fullName evidence="8">Cationic amino acid transporter 6</fullName>
    </submittedName>
</protein>
<comment type="similarity">
    <text evidence="2">Belongs to the amino acid-polyamine-organocation (APC) superfamily. Cationic amino acid transporter (CAT) (TC 2.A.3.3) family.</text>
</comment>
<keyword evidence="3 6" id="KW-0812">Transmembrane</keyword>
<dbReference type="GO" id="GO:0015171">
    <property type="term" value="F:amino acid transmembrane transporter activity"/>
    <property type="evidence" value="ECO:0007669"/>
    <property type="project" value="TreeGrafter"/>
</dbReference>
<evidence type="ECO:0000313" key="8">
    <source>
        <dbReference type="EMBL" id="KAB2632364.1"/>
    </source>
</evidence>
<reference evidence="8 9" key="3">
    <citation type="submission" date="2019-11" db="EMBL/GenBank/DDBJ databases">
        <title>A de novo genome assembly of a pear dwarfing rootstock.</title>
        <authorList>
            <person name="Wang F."/>
            <person name="Wang J."/>
            <person name="Li S."/>
            <person name="Zhang Y."/>
            <person name="Fang M."/>
            <person name="Ma L."/>
            <person name="Zhao Y."/>
            <person name="Jiang S."/>
        </authorList>
    </citation>
    <scope>NUCLEOTIDE SEQUENCE [LARGE SCALE GENOMIC DNA]</scope>
    <source>
        <strain evidence="8">S2</strain>
        <tissue evidence="8">Leaf</tissue>
    </source>
</reference>
<evidence type="ECO:0000256" key="6">
    <source>
        <dbReference type="SAM" id="Phobius"/>
    </source>
</evidence>
<name>A0A5N5IA72_9ROSA</name>
<dbReference type="CDD" id="cd06222">
    <property type="entry name" value="RNase_H_like"/>
    <property type="match status" value="1"/>
</dbReference>
<comment type="subcellular location">
    <subcellularLocation>
        <location evidence="1">Membrane</location>
        <topology evidence="1">Multi-pass membrane protein</topology>
    </subcellularLocation>
</comment>
<evidence type="ECO:0000313" key="9">
    <source>
        <dbReference type="Proteomes" id="UP000327157"/>
    </source>
</evidence>
<keyword evidence="5 6" id="KW-0472">Membrane</keyword>
<dbReference type="Pfam" id="PF13456">
    <property type="entry name" value="RVT_3"/>
    <property type="match status" value="1"/>
</dbReference>
<proteinExistence type="inferred from homology"/>
<feature type="transmembrane region" description="Helical" evidence="6">
    <location>
        <begin position="449"/>
        <end position="469"/>
    </location>
</feature>
<feature type="transmembrane region" description="Helical" evidence="6">
    <location>
        <begin position="417"/>
        <end position="437"/>
    </location>
</feature>
<sequence length="1116" mass="125089">MATTTSQTTAPSNSTTAAAAICFSKYFHSLSQTPHRLRRRMLATWTPDEELNQVRQRSGADMKRKLNWYDLMALGVGGMLGVGVFVTTGPVAHQTAGPSVFISYIVAGMSALLSSLCYAEFSVQIPVAGGAFSYLRLTFGEFVGYFAGANILMEYVLSNAAVARSFTEYLSSTFGENDPRTWRVEVNGLVKGYDMLDFPAVAVVLILTLCLCHSTKESSLLNLIMTVFHVVFFGFIIIAGFCNGTTKNLMKPKGIAPYGVRGVLDGAARVYFSYIGYDSASTMAEEIQNPLTSLPIGIVGSVVITSVLYCLMALSLCLMVPYNKITEKVAFSTAFQEIGWGWASNVVGAGASLGIVASLLVAMLGQARYLCVIGRARLVPSWLAKVHPSTGTPLNATLFLGLCTASIALFTDLEIVIEMISIGTLLVFYLVANALIYRRYVIISNNPPFQTLLFLFLLSSSAIGFSMSWKFQQQWWGLPLFGVSTVTIIAFFNYAVPCVRHQIGWSMPFMPWPAALSIFLNVFLMTTLKKFSFERFAIWTCFITLFYLLYGVHSTYQAEEMGSGEDEVNPSSAVQQTKLDNMQGLLQRELPSINSQRTNDLDVEKVVIDYFSSLCKVSPQMNVELDREFTKEEIKFAQFQMHPKKSPGPDGMSPLFFQKHWHIGLSSLIERMEMSGTIQGIFVYHQAPPTNHLLFVDDSFIFIRARRADCNVMVNLSKSVVCFSKNVRRSEQNLLADLLGVEKVEGHEKYLGFHTFVGRNQGTCFNHIKETMWKKLQGWKGKTLTLPSKIRRRLGFRNLYAFNLALLAKQGWHIISDPSSLVARTLMAKYFPDSSFIEAMVRPNASYIWRSISATREVIKRGSRWQVWDGRNIKVWGDRWIPRPSTLQSYFTKPADSRFTFVRDLITEDTKWNVDLLNAIQPTEEIKLIRTLLLSEWALLMVQNLGKLDFECFLMLLWAIWMDVHGAHARWNDKGAFVGTATRVIMDVFSPIQVEALAMRVCLELVVEKGLSKINIESDALQIISIAKEYSVNVSPMGPIIEGIKFLLAMVTEASVAHVHRQANSIAHRWAHFALHDGGNCTWFNESPIIINDLLMEDISLPCTKLSFLKKKKNRT</sequence>
<dbReference type="GO" id="GO:0005886">
    <property type="term" value="C:plasma membrane"/>
    <property type="evidence" value="ECO:0007669"/>
    <property type="project" value="TreeGrafter"/>
</dbReference>
<evidence type="ECO:0000256" key="5">
    <source>
        <dbReference type="ARBA" id="ARBA00023136"/>
    </source>
</evidence>
<evidence type="ECO:0000259" key="7">
    <source>
        <dbReference type="Pfam" id="PF13456"/>
    </source>
</evidence>
<feature type="transmembrane region" description="Helical" evidence="6">
    <location>
        <begin position="476"/>
        <end position="496"/>
    </location>
</feature>
<feature type="transmembrane region" description="Helical" evidence="6">
    <location>
        <begin position="502"/>
        <end position="524"/>
    </location>
</feature>
<dbReference type="InterPro" id="IPR044730">
    <property type="entry name" value="RNase_H-like_dom_plant"/>
</dbReference>
<feature type="transmembrane region" description="Helical" evidence="6">
    <location>
        <begin position="142"/>
        <end position="162"/>
    </location>
</feature>
<comment type="caution">
    <text evidence="8">The sequence shown here is derived from an EMBL/GenBank/DDBJ whole genome shotgun (WGS) entry which is preliminary data.</text>
</comment>
<evidence type="ECO:0000256" key="2">
    <source>
        <dbReference type="ARBA" id="ARBA00008572"/>
    </source>
</evidence>
<feature type="transmembrane region" description="Helical" evidence="6">
    <location>
        <begin position="101"/>
        <end position="121"/>
    </location>
</feature>
<feature type="transmembrane region" description="Helical" evidence="6">
    <location>
        <begin position="298"/>
        <end position="322"/>
    </location>
</feature>
<dbReference type="InterPro" id="IPR002293">
    <property type="entry name" value="AA/rel_permease1"/>
</dbReference>
<feature type="transmembrane region" description="Helical" evidence="6">
    <location>
        <begin position="220"/>
        <end position="241"/>
    </location>
</feature>
<feature type="transmembrane region" description="Helical" evidence="6">
    <location>
        <begin position="195"/>
        <end position="213"/>
    </location>
</feature>
<dbReference type="GO" id="GO:0004523">
    <property type="term" value="F:RNA-DNA hybrid ribonuclease activity"/>
    <property type="evidence" value="ECO:0007669"/>
    <property type="project" value="InterPro"/>
</dbReference>
<gene>
    <name evidence="8" type="ORF">D8674_028611</name>
</gene>
<accession>A0A5N5IA72</accession>
<reference evidence="8 9" key="1">
    <citation type="submission" date="2019-09" db="EMBL/GenBank/DDBJ databases">
        <authorList>
            <person name="Ou C."/>
        </authorList>
    </citation>
    <scope>NUCLEOTIDE SEQUENCE [LARGE SCALE GENOMIC DNA]</scope>
    <source>
        <strain evidence="8">S2</strain>
        <tissue evidence="8">Leaf</tissue>
    </source>
</reference>
<evidence type="ECO:0000256" key="1">
    <source>
        <dbReference type="ARBA" id="ARBA00004141"/>
    </source>
</evidence>
<feature type="transmembrane region" description="Helical" evidence="6">
    <location>
        <begin position="536"/>
        <end position="553"/>
    </location>
</feature>
<feature type="transmembrane region" description="Helical" evidence="6">
    <location>
        <begin position="342"/>
        <end position="364"/>
    </location>
</feature>
<feature type="transmembrane region" description="Helical" evidence="6">
    <location>
        <begin position="66"/>
        <end position="89"/>
    </location>
</feature>
<dbReference type="Gene3D" id="1.20.1740.10">
    <property type="entry name" value="Amino acid/polyamine transporter I"/>
    <property type="match status" value="1"/>
</dbReference>
<dbReference type="GO" id="GO:0003676">
    <property type="term" value="F:nucleic acid binding"/>
    <property type="evidence" value="ECO:0007669"/>
    <property type="project" value="InterPro"/>
</dbReference>